<evidence type="ECO:0000256" key="3">
    <source>
        <dbReference type="ARBA" id="ARBA00022989"/>
    </source>
</evidence>
<evidence type="ECO:0000313" key="7">
    <source>
        <dbReference type="Proteomes" id="UP000465112"/>
    </source>
</evidence>
<keyword evidence="7" id="KW-1185">Reference proteome</keyword>
<feature type="non-terminal residue" evidence="6">
    <location>
        <position position="200"/>
    </location>
</feature>
<accession>A0A6A5ECJ6</accession>
<evidence type="ECO:0008006" key="8">
    <source>
        <dbReference type="Google" id="ProtNLM"/>
    </source>
</evidence>
<feature type="transmembrane region" description="Helical" evidence="5">
    <location>
        <begin position="48"/>
        <end position="70"/>
    </location>
</feature>
<dbReference type="Proteomes" id="UP000465112">
    <property type="component" value="Unassembled WGS sequence"/>
</dbReference>
<feature type="transmembrane region" description="Helical" evidence="5">
    <location>
        <begin position="101"/>
        <end position="128"/>
    </location>
</feature>
<keyword evidence="4 5" id="KW-0472">Membrane</keyword>
<dbReference type="EMBL" id="VHII01000027">
    <property type="protein sequence ID" value="KAF1371512.1"/>
    <property type="molecule type" value="Genomic_DNA"/>
</dbReference>
<keyword evidence="2 5" id="KW-0812">Transmembrane</keyword>
<protein>
    <recommendedName>
        <fullName evidence="8">Tetraspanin</fullName>
    </recommendedName>
</protein>
<keyword evidence="3 5" id="KW-1133">Transmembrane helix</keyword>
<organism evidence="6 7">
    <name type="scientific">Perca fluviatilis</name>
    <name type="common">European perch</name>
    <dbReference type="NCBI Taxonomy" id="8168"/>
    <lineage>
        <taxon>Eukaryota</taxon>
        <taxon>Metazoa</taxon>
        <taxon>Chordata</taxon>
        <taxon>Craniata</taxon>
        <taxon>Vertebrata</taxon>
        <taxon>Euteleostomi</taxon>
        <taxon>Actinopterygii</taxon>
        <taxon>Neopterygii</taxon>
        <taxon>Teleostei</taxon>
        <taxon>Neoteleostei</taxon>
        <taxon>Acanthomorphata</taxon>
        <taxon>Eupercaria</taxon>
        <taxon>Perciformes</taxon>
        <taxon>Percoidei</taxon>
        <taxon>Percidae</taxon>
        <taxon>Percinae</taxon>
        <taxon>Perca</taxon>
    </lineage>
</organism>
<evidence type="ECO:0000256" key="1">
    <source>
        <dbReference type="ARBA" id="ARBA00004141"/>
    </source>
</evidence>
<reference evidence="6 7" key="1">
    <citation type="submission" date="2019-06" db="EMBL/GenBank/DDBJ databases">
        <title>A chromosome-scale genome assembly of the European perch, Perca fluviatilis.</title>
        <authorList>
            <person name="Roques C."/>
            <person name="Zahm M."/>
            <person name="Cabau C."/>
            <person name="Klopp C."/>
            <person name="Bouchez O."/>
            <person name="Donnadieu C."/>
            <person name="Kuhl H."/>
            <person name="Gislard M."/>
            <person name="Guendouz S."/>
            <person name="Journot L."/>
            <person name="Haffray P."/>
            <person name="Bestin A."/>
            <person name="Morvezen R."/>
            <person name="Feron R."/>
            <person name="Wen M."/>
            <person name="Jouanno E."/>
            <person name="Herpin A."/>
            <person name="Schartl M."/>
            <person name="Postlethwait J."/>
            <person name="Schaerlinger B."/>
            <person name="Chardard D."/>
            <person name="Lecocq T."/>
            <person name="Poncet C."/>
            <person name="Jaffrelo L."/>
            <person name="Lampietro C."/>
            <person name="Guiguen Y."/>
        </authorList>
    </citation>
    <scope>NUCLEOTIDE SEQUENCE [LARGE SCALE GENOMIC DNA]</scope>
    <source>
        <tissue evidence="6">Blood</tissue>
    </source>
</reference>
<dbReference type="InterPro" id="IPR018499">
    <property type="entry name" value="Tetraspanin/Peripherin"/>
</dbReference>
<evidence type="ECO:0000313" key="6">
    <source>
        <dbReference type="EMBL" id="KAF1371512.1"/>
    </source>
</evidence>
<evidence type="ECO:0000256" key="2">
    <source>
        <dbReference type="ARBA" id="ARBA00022692"/>
    </source>
</evidence>
<dbReference type="GO" id="GO:0016020">
    <property type="term" value="C:membrane"/>
    <property type="evidence" value="ECO:0007669"/>
    <property type="project" value="UniProtKB-SubCell"/>
</dbReference>
<sequence length="200" mass="22258">MSVGLLTPPRLCGWRRTHSSLLPQDSLTGEQHGGGMAREDAVRCLRCLLYAINLLFWLMSACVLGVAAWLRDPLNTVLTLTAHTRLEEAAVLTYSPAVHPVIISVCCFLVIVAMVGYCGALRCSLLLLSWVRSPYHHVTITPYHHVTMSPYHHVTMSPCHHITISPYHHVTMSPCHHITISPCHHVTISPCHHITMSPCH</sequence>
<comment type="caution">
    <text evidence="6">The sequence shown here is derived from an EMBL/GenBank/DDBJ whole genome shotgun (WGS) entry which is preliminary data.</text>
</comment>
<gene>
    <name evidence="6" type="ORF">PFLUV_G00277400</name>
</gene>
<evidence type="ECO:0000256" key="4">
    <source>
        <dbReference type="ARBA" id="ARBA00023136"/>
    </source>
</evidence>
<name>A0A6A5ECJ6_PERFL</name>
<evidence type="ECO:0000256" key="5">
    <source>
        <dbReference type="SAM" id="Phobius"/>
    </source>
</evidence>
<comment type="subcellular location">
    <subcellularLocation>
        <location evidence="1">Membrane</location>
        <topology evidence="1">Multi-pass membrane protein</topology>
    </subcellularLocation>
</comment>
<proteinExistence type="predicted"/>
<dbReference type="Pfam" id="PF00335">
    <property type="entry name" value="Tetraspanin"/>
    <property type="match status" value="1"/>
</dbReference>
<dbReference type="PRINTS" id="PR00259">
    <property type="entry name" value="TMFOUR"/>
</dbReference>
<dbReference type="AlphaFoldDB" id="A0A6A5ECJ6"/>